<name>A0A9D2IW36_9FIRM</name>
<dbReference type="EMBL" id="DXBS01000109">
    <property type="protein sequence ID" value="HIZ24930.1"/>
    <property type="molecule type" value="Genomic_DNA"/>
</dbReference>
<protein>
    <submittedName>
        <fullName evidence="1">Uncharacterized protein</fullName>
    </submittedName>
</protein>
<sequence>MSERITEQSDREPLSLGYFRSPYALMRLGLPGKQLKIASVIYSYSNLKRRPGAQCAMSFYKLAGSAGASVSTAKRAIRRIETLQGIDFTKESRDDDGRRLPCSRYSLHIKSGGAVTHFRFLMSLKFDMKDGNAARTLRDLEETIVSIFLTNATNPKAKKGFECSYESLAHMTGRSARGVEEAIRRLLRAGIIHRPKKGTSKHRKSRYTVCKKLRLMAGKEKLEDVKPNAEAPAKDRRTRAEIDADARTLWERHFAPLHARAQAIADANVRRAESDRDYAAVHKEIRGLEPAIARAKHDGDRRTAEQLTRRHASLKVLQARILSRLGLTAADLQPKYKCTVCEDTGFRKSDGRMCDCWRLPKSGHEGEKAN</sequence>
<gene>
    <name evidence="1" type="ORF">H9812_05625</name>
</gene>
<reference evidence="1" key="1">
    <citation type="journal article" date="2021" name="PeerJ">
        <title>Extensive microbial diversity within the chicken gut microbiome revealed by metagenomics and culture.</title>
        <authorList>
            <person name="Gilroy R."/>
            <person name="Ravi A."/>
            <person name="Getino M."/>
            <person name="Pursley I."/>
            <person name="Horton D.L."/>
            <person name="Alikhan N.F."/>
            <person name="Baker D."/>
            <person name="Gharbi K."/>
            <person name="Hall N."/>
            <person name="Watson M."/>
            <person name="Adriaenssens E.M."/>
            <person name="Foster-Nyarko E."/>
            <person name="Jarju S."/>
            <person name="Secka A."/>
            <person name="Antonio M."/>
            <person name="Oren A."/>
            <person name="Chaudhuri R.R."/>
            <person name="La Ragione R."/>
            <person name="Hildebrand F."/>
            <person name="Pallen M.J."/>
        </authorList>
    </citation>
    <scope>NUCLEOTIDE SEQUENCE</scope>
    <source>
        <strain evidence="1">CHK33-5263</strain>
    </source>
</reference>
<evidence type="ECO:0000313" key="1">
    <source>
        <dbReference type="EMBL" id="HIZ24930.1"/>
    </source>
</evidence>
<dbReference type="Proteomes" id="UP000824044">
    <property type="component" value="Unassembled WGS sequence"/>
</dbReference>
<organism evidence="1 2">
    <name type="scientific">Candidatus Gallimonas intestinigallinarum</name>
    <dbReference type="NCBI Taxonomy" id="2838604"/>
    <lineage>
        <taxon>Bacteria</taxon>
        <taxon>Bacillati</taxon>
        <taxon>Bacillota</taxon>
        <taxon>Clostridia</taxon>
        <taxon>Candidatus Gallimonas</taxon>
    </lineage>
</organism>
<comment type="caution">
    <text evidence="1">The sequence shown here is derived from an EMBL/GenBank/DDBJ whole genome shotgun (WGS) entry which is preliminary data.</text>
</comment>
<dbReference type="AlphaFoldDB" id="A0A9D2IW36"/>
<accession>A0A9D2IW36</accession>
<reference evidence="1" key="2">
    <citation type="submission" date="2021-04" db="EMBL/GenBank/DDBJ databases">
        <authorList>
            <person name="Gilroy R."/>
        </authorList>
    </citation>
    <scope>NUCLEOTIDE SEQUENCE</scope>
    <source>
        <strain evidence="1">CHK33-5263</strain>
    </source>
</reference>
<proteinExistence type="predicted"/>
<evidence type="ECO:0000313" key="2">
    <source>
        <dbReference type="Proteomes" id="UP000824044"/>
    </source>
</evidence>